<name>A0A8X6JRZ6_NEPPI</name>
<dbReference type="AlphaFoldDB" id="A0A8X6JRZ6"/>
<comment type="caution">
    <text evidence="2">The sequence shown here is derived from an EMBL/GenBank/DDBJ whole genome shotgun (WGS) entry which is preliminary data.</text>
</comment>
<accession>A0A8X6JRZ6</accession>
<reference evidence="2" key="1">
    <citation type="submission" date="2020-08" db="EMBL/GenBank/DDBJ databases">
        <title>Multicomponent nature underlies the extraordinary mechanical properties of spider dragline silk.</title>
        <authorList>
            <person name="Kono N."/>
            <person name="Nakamura H."/>
            <person name="Mori M."/>
            <person name="Yoshida Y."/>
            <person name="Ohtoshi R."/>
            <person name="Malay A.D."/>
            <person name="Moran D.A.P."/>
            <person name="Tomita M."/>
            <person name="Numata K."/>
            <person name="Arakawa K."/>
        </authorList>
    </citation>
    <scope>NUCLEOTIDE SEQUENCE</scope>
</reference>
<feature type="region of interest" description="Disordered" evidence="1">
    <location>
        <begin position="117"/>
        <end position="138"/>
    </location>
</feature>
<evidence type="ECO:0000313" key="2">
    <source>
        <dbReference type="EMBL" id="GFS55575.1"/>
    </source>
</evidence>
<dbReference type="EMBL" id="BMAW01046468">
    <property type="protein sequence ID" value="GFS55575.1"/>
    <property type="molecule type" value="Genomic_DNA"/>
</dbReference>
<sequence length="138" mass="15956">MVVYIQKSGYNSKFIRYTSPKERSSDRKTLGYRWLKRQPLQDNISNKNLRFSYPHTIVPKGPPTFGPAPKCQISQNPRHKDSLDSPKRNPYPLRSKKTSIQQRHSYFSYPGERAFVEESSDARSPYLSKSRVGSSTTL</sequence>
<feature type="compositionally biased region" description="Basic and acidic residues" evidence="1">
    <location>
        <begin position="78"/>
        <end position="87"/>
    </location>
</feature>
<protein>
    <submittedName>
        <fullName evidence="2">Uncharacterized protein</fullName>
    </submittedName>
</protein>
<gene>
    <name evidence="2" type="ORF">NPIL_635741</name>
</gene>
<evidence type="ECO:0000256" key="1">
    <source>
        <dbReference type="SAM" id="MobiDB-lite"/>
    </source>
</evidence>
<evidence type="ECO:0000313" key="3">
    <source>
        <dbReference type="Proteomes" id="UP000887013"/>
    </source>
</evidence>
<keyword evidence="3" id="KW-1185">Reference proteome</keyword>
<proteinExistence type="predicted"/>
<feature type="region of interest" description="Disordered" evidence="1">
    <location>
        <begin position="55"/>
        <end position="104"/>
    </location>
</feature>
<organism evidence="2 3">
    <name type="scientific">Nephila pilipes</name>
    <name type="common">Giant wood spider</name>
    <name type="synonym">Nephila maculata</name>
    <dbReference type="NCBI Taxonomy" id="299642"/>
    <lineage>
        <taxon>Eukaryota</taxon>
        <taxon>Metazoa</taxon>
        <taxon>Ecdysozoa</taxon>
        <taxon>Arthropoda</taxon>
        <taxon>Chelicerata</taxon>
        <taxon>Arachnida</taxon>
        <taxon>Araneae</taxon>
        <taxon>Araneomorphae</taxon>
        <taxon>Entelegynae</taxon>
        <taxon>Araneoidea</taxon>
        <taxon>Nephilidae</taxon>
        <taxon>Nephila</taxon>
    </lineage>
</organism>
<dbReference type="Proteomes" id="UP000887013">
    <property type="component" value="Unassembled WGS sequence"/>
</dbReference>